<evidence type="ECO:0000313" key="2">
    <source>
        <dbReference type="EMBL" id="GBP24181.1"/>
    </source>
</evidence>
<name>A0A4C1UCL0_EUMVA</name>
<reference evidence="2 3" key="1">
    <citation type="journal article" date="2019" name="Commun. Biol.">
        <title>The bagworm genome reveals a unique fibroin gene that provides high tensile strength.</title>
        <authorList>
            <person name="Kono N."/>
            <person name="Nakamura H."/>
            <person name="Ohtoshi R."/>
            <person name="Tomita M."/>
            <person name="Numata K."/>
            <person name="Arakawa K."/>
        </authorList>
    </citation>
    <scope>NUCLEOTIDE SEQUENCE [LARGE SCALE GENOMIC DNA]</scope>
</reference>
<feature type="compositionally biased region" description="Basic and acidic residues" evidence="1">
    <location>
        <begin position="35"/>
        <end position="59"/>
    </location>
</feature>
<proteinExistence type="predicted"/>
<organism evidence="2 3">
    <name type="scientific">Eumeta variegata</name>
    <name type="common">Bagworm moth</name>
    <name type="synonym">Eumeta japonica</name>
    <dbReference type="NCBI Taxonomy" id="151549"/>
    <lineage>
        <taxon>Eukaryota</taxon>
        <taxon>Metazoa</taxon>
        <taxon>Ecdysozoa</taxon>
        <taxon>Arthropoda</taxon>
        <taxon>Hexapoda</taxon>
        <taxon>Insecta</taxon>
        <taxon>Pterygota</taxon>
        <taxon>Neoptera</taxon>
        <taxon>Endopterygota</taxon>
        <taxon>Lepidoptera</taxon>
        <taxon>Glossata</taxon>
        <taxon>Ditrysia</taxon>
        <taxon>Tineoidea</taxon>
        <taxon>Psychidae</taxon>
        <taxon>Oiketicinae</taxon>
        <taxon>Eumeta</taxon>
    </lineage>
</organism>
<keyword evidence="3" id="KW-1185">Reference proteome</keyword>
<protein>
    <submittedName>
        <fullName evidence="2">Uncharacterized protein</fullName>
    </submittedName>
</protein>
<evidence type="ECO:0000256" key="1">
    <source>
        <dbReference type="SAM" id="MobiDB-lite"/>
    </source>
</evidence>
<dbReference type="AlphaFoldDB" id="A0A4C1UCL0"/>
<comment type="caution">
    <text evidence="2">The sequence shown here is derived from an EMBL/GenBank/DDBJ whole genome shotgun (WGS) entry which is preliminary data.</text>
</comment>
<dbReference type="Proteomes" id="UP000299102">
    <property type="component" value="Unassembled WGS sequence"/>
</dbReference>
<accession>A0A4C1UCL0</accession>
<dbReference type="EMBL" id="BGZK01000158">
    <property type="protein sequence ID" value="GBP24181.1"/>
    <property type="molecule type" value="Genomic_DNA"/>
</dbReference>
<sequence length="98" mass="10823">MHDSGLSRFQRIGGCAKADPPTRRSRTIFISDTHVPSKSDSESRSRSESESKADPELKSKTGTWSGLWSGLNCRRGARASIDTGIKYSTDCDQFEIII</sequence>
<feature type="region of interest" description="Disordered" evidence="1">
    <location>
        <begin position="1"/>
        <end position="67"/>
    </location>
</feature>
<evidence type="ECO:0000313" key="3">
    <source>
        <dbReference type="Proteomes" id="UP000299102"/>
    </source>
</evidence>
<gene>
    <name evidence="2" type="ORF">EVAR_10405_1</name>
</gene>